<dbReference type="Pfam" id="PF14602">
    <property type="entry name" value="Hexapep_2"/>
    <property type="match status" value="1"/>
</dbReference>
<dbReference type="Pfam" id="PF00132">
    <property type="entry name" value="Hexapep"/>
    <property type="match status" value="1"/>
</dbReference>
<dbReference type="CDD" id="cd04647">
    <property type="entry name" value="LbH_MAT_like"/>
    <property type="match status" value="1"/>
</dbReference>
<sequence length="243" mass="25257">MPVRLPHAVHRLVGAAVHGVRRRVEWYGAISPGTVAGDRFGSLGEGACIAFPQATIVGEAGIHVGRGTLVGRSCTLTVGYVGPDDVPPERGLVIGDRCVVGARSTITAHESVTLEDDVWCGQGVFISDASHGYQDPDTPIGRQLGRHQPVRIGAGSWIGHHAIVLPGTTIGRNVVVAAGSVVRGAVPDHSVVAGVPARVVRHLEPGVGWVGRHADDVRPVTSAAQVAAYLTGYQEPDRPTGTA</sequence>
<dbReference type="Gene3D" id="2.160.10.10">
    <property type="entry name" value="Hexapeptide repeat proteins"/>
    <property type="match status" value="2"/>
</dbReference>
<comment type="similarity">
    <text evidence="1">Belongs to the transferase hexapeptide repeat family.</text>
</comment>
<dbReference type="EMBL" id="JAUTAN010000001">
    <property type="protein sequence ID" value="MDQ1104194.1"/>
    <property type="molecule type" value="Genomic_DNA"/>
</dbReference>
<protein>
    <submittedName>
        <fullName evidence="3">Acetyltransferase-like isoleucine patch superfamily enzyme</fullName>
    </submittedName>
</protein>
<dbReference type="InterPro" id="IPR001451">
    <property type="entry name" value="Hexapep"/>
</dbReference>
<dbReference type="GO" id="GO:0008374">
    <property type="term" value="F:O-acyltransferase activity"/>
    <property type="evidence" value="ECO:0007669"/>
    <property type="project" value="TreeGrafter"/>
</dbReference>
<comment type="caution">
    <text evidence="3">The sequence shown here is derived from an EMBL/GenBank/DDBJ whole genome shotgun (WGS) entry which is preliminary data.</text>
</comment>
<keyword evidence="2" id="KW-0808">Transferase</keyword>
<evidence type="ECO:0000256" key="2">
    <source>
        <dbReference type="ARBA" id="ARBA00022679"/>
    </source>
</evidence>
<dbReference type="Proteomes" id="UP001239215">
    <property type="component" value="Unassembled WGS sequence"/>
</dbReference>
<dbReference type="GO" id="GO:0005829">
    <property type="term" value="C:cytosol"/>
    <property type="evidence" value="ECO:0007669"/>
    <property type="project" value="TreeGrafter"/>
</dbReference>
<evidence type="ECO:0000256" key="1">
    <source>
        <dbReference type="ARBA" id="ARBA00007274"/>
    </source>
</evidence>
<accession>A0AAJ1X1H5</accession>
<dbReference type="PANTHER" id="PTHR23416:SF23">
    <property type="entry name" value="ACETYLTRANSFERASE C18B11.09C-RELATED"/>
    <property type="match status" value="1"/>
</dbReference>
<dbReference type="RefSeq" id="WP_307199570.1">
    <property type="nucleotide sequence ID" value="NZ_JAUTAN010000001.1"/>
</dbReference>
<dbReference type="PANTHER" id="PTHR23416">
    <property type="entry name" value="SIALIC ACID SYNTHASE-RELATED"/>
    <property type="match status" value="1"/>
</dbReference>
<dbReference type="AlphaFoldDB" id="A0AAJ1X1H5"/>
<evidence type="ECO:0000313" key="3">
    <source>
        <dbReference type="EMBL" id="MDQ1104194.1"/>
    </source>
</evidence>
<proteinExistence type="inferred from homology"/>
<dbReference type="InterPro" id="IPR011004">
    <property type="entry name" value="Trimer_LpxA-like_sf"/>
</dbReference>
<organism evidence="3 4">
    <name type="scientific">Nocardioides zeae</name>
    <dbReference type="NCBI Taxonomy" id="1457234"/>
    <lineage>
        <taxon>Bacteria</taxon>
        <taxon>Bacillati</taxon>
        <taxon>Actinomycetota</taxon>
        <taxon>Actinomycetes</taxon>
        <taxon>Propionibacteriales</taxon>
        <taxon>Nocardioidaceae</taxon>
        <taxon>Nocardioides</taxon>
    </lineage>
</organism>
<evidence type="ECO:0000313" key="4">
    <source>
        <dbReference type="Proteomes" id="UP001239215"/>
    </source>
</evidence>
<dbReference type="InterPro" id="IPR051159">
    <property type="entry name" value="Hexapeptide_acetyltransf"/>
</dbReference>
<name>A0AAJ1X1H5_9ACTN</name>
<dbReference type="SUPFAM" id="SSF51161">
    <property type="entry name" value="Trimeric LpxA-like enzymes"/>
    <property type="match status" value="2"/>
</dbReference>
<reference evidence="3" key="1">
    <citation type="submission" date="2023-07" db="EMBL/GenBank/DDBJ databases">
        <title>Functional and genomic diversity of the sorghum phyllosphere microbiome.</title>
        <authorList>
            <person name="Shade A."/>
        </authorList>
    </citation>
    <scope>NUCLEOTIDE SEQUENCE</scope>
    <source>
        <strain evidence="3">SORGH_AS_1067</strain>
    </source>
</reference>
<gene>
    <name evidence="3" type="ORF">QE405_001478</name>
</gene>